<dbReference type="InterPro" id="IPR003959">
    <property type="entry name" value="ATPase_AAA_core"/>
</dbReference>
<dbReference type="SUPFAM" id="SSF52540">
    <property type="entry name" value="P-loop containing nucleoside triphosphate hydrolases"/>
    <property type="match status" value="1"/>
</dbReference>
<dbReference type="GO" id="GO:0005524">
    <property type="term" value="F:ATP binding"/>
    <property type="evidence" value="ECO:0007669"/>
    <property type="project" value="InterPro"/>
</dbReference>
<dbReference type="Proteomes" id="UP000030428">
    <property type="component" value="Unassembled WGS sequence"/>
</dbReference>
<dbReference type="InterPro" id="IPR027417">
    <property type="entry name" value="P-loop_NTPase"/>
</dbReference>
<accession>A0A0A6PEM0</accession>
<dbReference type="Pfam" id="PF13304">
    <property type="entry name" value="AAA_21"/>
    <property type="match status" value="1"/>
</dbReference>
<dbReference type="EMBL" id="JSZA02000031">
    <property type="protein sequence ID" value="KHD09205.1"/>
    <property type="molecule type" value="Genomic_DNA"/>
</dbReference>
<dbReference type="AlphaFoldDB" id="A0A0A6PEM0"/>
<evidence type="ECO:0000259" key="2">
    <source>
        <dbReference type="Pfam" id="PF13476"/>
    </source>
</evidence>
<dbReference type="GO" id="GO:0016887">
    <property type="term" value="F:ATP hydrolysis activity"/>
    <property type="evidence" value="ECO:0007669"/>
    <property type="project" value="InterPro"/>
</dbReference>
<dbReference type="Pfam" id="PF13476">
    <property type="entry name" value="AAA_23"/>
    <property type="match status" value="1"/>
</dbReference>
<dbReference type="GO" id="GO:0006302">
    <property type="term" value="P:double-strand break repair"/>
    <property type="evidence" value="ECO:0007669"/>
    <property type="project" value="InterPro"/>
</dbReference>
<comment type="caution">
    <text evidence="3">The sequence shown here is derived from an EMBL/GenBank/DDBJ whole genome shotgun (WGS) entry which is preliminary data.</text>
</comment>
<keyword evidence="4" id="KW-1185">Reference proteome</keyword>
<reference evidence="3 4" key="1">
    <citation type="journal article" date="2016" name="Front. Microbiol.">
        <title>Single-Cell (Meta-)Genomics of a Dimorphic Candidatus Thiomargarita nelsonii Reveals Genomic Plasticity.</title>
        <authorList>
            <person name="Flood B.E."/>
            <person name="Fliss P."/>
            <person name="Jones D.S."/>
            <person name="Dick G.J."/>
            <person name="Jain S."/>
            <person name="Kaster A.K."/>
            <person name="Winkel M."/>
            <person name="Mussmann M."/>
            <person name="Bailey J."/>
        </authorList>
    </citation>
    <scope>NUCLEOTIDE SEQUENCE [LARGE SCALE GENOMIC DNA]</scope>
    <source>
        <strain evidence="3">Hydrate Ridge</strain>
    </source>
</reference>
<dbReference type="PANTHER" id="PTHR43581">
    <property type="entry name" value="ATP/GTP PHOSPHATASE"/>
    <property type="match status" value="1"/>
</dbReference>
<feature type="domain" description="Rad50/SbcC-type AAA" evidence="2">
    <location>
        <begin position="11"/>
        <end position="181"/>
    </location>
</feature>
<feature type="domain" description="ATPase AAA-type core" evidence="1">
    <location>
        <begin position="234"/>
        <end position="320"/>
    </location>
</feature>
<dbReference type="Gene3D" id="3.40.50.300">
    <property type="entry name" value="P-loop containing nucleotide triphosphate hydrolases"/>
    <property type="match status" value="1"/>
</dbReference>
<sequence>MKEKHTALRYLKVQNFKALDFFEIEFPPPRMTVDPDILVMGSKNGWGKTSVLEACVLLFLAAAIGEESFKLGNRYLSTDLYDLLIQAGAKQAIIEGTFEIKNESISVTLTIDKQGNINIEKTQKNIEWFSTSVGYRREIERFWSAMAGLSFDPLILPPLMYFHSYRKVQEGNLELGMLVEKNLPLNRTSRFKLEILHSMMSDANLFDNIDETTAKPVLAKLNQLVKLYTGCRIDKLRPASDSTIEFRIIPIDGGMSFTFDALSSGQKEIISTLFLLWRYSPGIILIDEPELHLNVEWHSGFIKQLYKLAPHSQYIITTHSEDVFSSVDQDRRVLLMKE</sequence>
<proteinExistence type="predicted"/>
<evidence type="ECO:0000259" key="1">
    <source>
        <dbReference type="Pfam" id="PF13304"/>
    </source>
</evidence>
<dbReference type="InterPro" id="IPR051396">
    <property type="entry name" value="Bact_Antivir_Def_Nuclease"/>
</dbReference>
<organism evidence="3 4">
    <name type="scientific">Candidatus Thiomargarita nelsonii</name>
    <dbReference type="NCBI Taxonomy" id="1003181"/>
    <lineage>
        <taxon>Bacteria</taxon>
        <taxon>Pseudomonadati</taxon>
        <taxon>Pseudomonadota</taxon>
        <taxon>Gammaproteobacteria</taxon>
        <taxon>Thiotrichales</taxon>
        <taxon>Thiotrichaceae</taxon>
        <taxon>Thiomargarita</taxon>
    </lineage>
</organism>
<protein>
    <submittedName>
        <fullName evidence="3">Uncharacterized protein</fullName>
    </submittedName>
</protein>
<dbReference type="InterPro" id="IPR038729">
    <property type="entry name" value="Rad50/SbcC_AAA"/>
</dbReference>
<evidence type="ECO:0000313" key="3">
    <source>
        <dbReference type="EMBL" id="KHD09205.1"/>
    </source>
</evidence>
<dbReference type="PANTHER" id="PTHR43581:SF2">
    <property type="entry name" value="EXCINUCLEASE ATPASE SUBUNIT"/>
    <property type="match status" value="1"/>
</dbReference>
<gene>
    <name evidence="3" type="ORF">PN36_10325</name>
</gene>
<evidence type="ECO:0000313" key="4">
    <source>
        <dbReference type="Proteomes" id="UP000030428"/>
    </source>
</evidence>
<name>A0A0A6PEM0_9GAMM</name>